<evidence type="ECO:0000313" key="2">
    <source>
        <dbReference type="Proteomes" id="UP001151752"/>
    </source>
</evidence>
<protein>
    <submittedName>
        <fullName evidence="1">Uncharacterized protein</fullName>
    </submittedName>
</protein>
<reference evidence="1" key="1">
    <citation type="submission" date="2022-11" db="EMBL/GenBank/DDBJ databases">
        <authorList>
            <person name="Hyden B.L."/>
            <person name="Feng K."/>
            <person name="Yates T."/>
            <person name="Jawdy S."/>
            <person name="Smart L.B."/>
            <person name="Muchero W."/>
        </authorList>
    </citation>
    <scope>NUCLEOTIDE SEQUENCE</scope>
    <source>
        <tissue evidence="1">Shoot tip</tissue>
    </source>
</reference>
<proteinExistence type="predicted"/>
<comment type="caution">
    <text evidence="1">The sequence shown here is derived from an EMBL/GenBank/DDBJ whole genome shotgun (WGS) entry which is preliminary data.</text>
</comment>
<accession>A0A9Q0W792</accession>
<dbReference type="EMBL" id="JAPFFM010000005">
    <property type="protein sequence ID" value="KAJ6761986.1"/>
    <property type="molecule type" value="Genomic_DNA"/>
</dbReference>
<sequence length="97" mass="11065">MLKRTGSSGKQRSNFFRQHCIEQALLRPGFVKQAKETLKLKLDVLACIACVEKPMAGACWKLLAKRSFKSAFKIEAILGSICKPREEICRNSFRYNK</sequence>
<name>A0A9Q0W792_9ROSI</name>
<dbReference type="AlphaFoldDB" id="A0A9Q0W792"/>
<gene>
    <name evidence="1" type="ORF">OIU74_024624</name>
</gene>
<keyword evidence="2" id="KW-1185">Reference proteome</keyword>
<evidence type="ECO:0000313" key="1">
    <source>
        <dbReference type="EMBL" id="KAJ6761986.1"/>
    </source>
</evidence>
<dbReference type="Proteomes" id="UP001151752">
    <property type="component" value="Chromosome 19"/>
</dbReference>
<reference evidence="1" key="2">
    <citation type="journal article" date="2023" name="Int. J. Mol. Sci.">
        <title>De Novo Assembly and Annotation of 11 Diverse Shrub Willow (Salix) Genomes Reveals Novel Gene Organization in Sex-Linked Regions.</title>
        <authorList>
            <person name="Hyden B."/>
            <person name="Feng K."/>
            <person name="Yates T.B."/>
            <person name="Jawdy S."/>
            <person name="Cereghino C."/>
            <person name="Smart L.B."/>
            <person name="Muchero W."/>
        </authorList>
    </citation>
    <scope>NUCLEOTIDE SEQUENCE</scope>
    <source>
        <tissue evidence="1">Shoot tip</tissue>
    </source>
</reference>
<organism evidence="1 2">
    <name type="scientific">Salix koriyanagi</name>
    <dbReference type="NCBI Taxonomy" id="2511006"/>
    <lineage>
        <taxon>Eukaryota</taxon>
        <taxon>Viridiplantae</taxon>
        <taxon>Streptophyta</taxon>
        <taxon>Embryophyta</taxon>
        <taxon>Tracheophyta</taxon>
        <taxon>Spermatophyta</taxon>
        <taxon>Magnoliopsida</taxon>
        <taxon>eudicotyledons</taxon>
        <taxon>Gunneridae</taxon>
        <taxon>Pentapetalae</taxon>
        <taxon>rosids</taxon>
        <taxon>fabids</taxon>
        <taxon>Malpighiales</taxon>
        <taxon>Salicaceae</taxon>
        <taxon>Saliceae</taxon>
        <taxon>Salix</taxon>
    </lineage>
</organism>